<dbReference type="EMBL" id="RAPO01000002">
    <property type="protein sequence ID" value="RKD95309.1"/>
    <property type="molecule type" value="Genomic_DNA"/>
</dbReference>
<evidence type="ECO:0000313" key="1">
    <source>
        <dbReference type="EMBL" id="RKD95309.1"/>
    </source>
</evidence>
<dbReference type="RefSeq" id="WP_120244594.1">
    <property type="nucleotide sequence ID" value="NZ_RAPO01000002.1"/>
</dbReference>
<dbReference type="OrthoDB" id="197996at2157"/>
<name>A0A3R7HXU2_9EURY</name>
<keyword evidence="2" id="KW-1185">Reference proteome</keyword>
<proteinExistence type="predicted"/>
<gene>
    <name evidence="1" type="ORF">ATJ93_2161</name>
</gene>
<evidence type="ECO:0000313" key="2">
    <source>
        <dbReference type="Proteomes" id="UP000283805"/>
    </source>
</evidence>
<dbReference type="Proteomes" id="UP000283805">
    <property type="component" value="Unassembled WGS sequence"/>
</dbReference>
<protein>
    <submittedName>
        <fullName evidence="1">Uncharacterized protein</fullName>
    </submittedName>
</protein>
<organism evidence="1 2">
    <name type="scientific">Halopiger aswanensis</name>
    <dbReference type="NCBI Taxonomy" id="148449"/>
    <lineage>
        <taxon>Archaea</taxon>
        <taxon>Methanobacteriati</taxon>
        <taxon>Methanobacteriota</taxon>
        <taxon>Stenosarchaea group</taxon>
        <taxon>Halobacteria</taxon>
        <taxon>Halobacteriales</taxon>
        <taxon>Natrialbaceae</taxon>
        <taxon>Halopiger</taxon>
    </lineage>
</organism>
<accession>A0A3R7HXU2</accession>
<reference evidence="1 2" key="1">
    <citation type="submission" date="2018-09" db="EMBL/GenBank/DDBJ databases">
        <title>Genomic Encyclopedia of Archaeal and Bacterial Type Strains, Phase II (KMG-II): from individual species to whole genera.</title>
        <authorList>
            <person name="Goeker M."/>
        </authorList>
    </citation>
    <scope>NUCLEOTIDE SEQUENCE [LARGE SCALE GENOMIC DNA]</scope>
    <source>
        <strain evidence="1 2">DSM 13151</strain>
    </source>
</reference>
<sequence>MGILELMLGQSGPGEQGVEGKSYKLPKENHDFVYPVAARSAELDAFQQLIQAEADAPYIEENTEELQAVFDDVLGDAEIDAAELAEQNRRPRLEAEPVIEYWREQVPDDVGVVYARPGTYSTLASFITVCRRRDEDADDPFELPDDFPEAAALLTRLEAATDDQYRAVVHSDLLPDDDS</sequence>
<dbReference type="AlphaFoldDB" id="A0A3R7HXU2"/>
<comment type="caution">
    <text evidence="1">The sequence shown here is derived from an EMBL/GenBank/DDBJ whole genome shotgun (WGS) entry which is preliminary data.</text>
</comment>